<dbReference type="InterPro" id="IPR050321">
    <property type="entry name" value="Glycosyltr_2/OpgH_subfam"/>
</dbReference>
<feature type="transmembrane region" description="Helical" evidence="7">
    <location>
        <begin position="385"/>
        <end position="407"/>
    </location>
</feature>
<evidence type="ECO:0000256" key="1">
    <source>
        <dbReference type="ARBA" id="ARBA00004141"/>
    </source>
</evidence>
<keyword evidence="2" id="KW-0328">Glycosyltransferase</keyword>
<evidence type="ECO:0000256" key="6">
    <source>
        <dbReference type="ARBA" id="ARBA00023136"/>
    </source>
</evidence>
<protein>
    <submittedName>
        <fullName evidence="9">Glycosyltransferase</fullName>
    </submittedName>
</protein>
<dbReference type="SUPFAM" id="SSF53448">
    <property type="entry name" value="Nucleotide-diphospho-sugar transferases"/>
    <property type="match status" value="1"/>
</dbReference>
<evidence type="ECO:0000259" key="8">
    <source>
        <dbReference type="Pfam" id="PF13632"/>
    </source>
</evidence>
<reference evidence="9 10" key="1">
    <citation type="journal article" date="2020" name="Microb. Ecol.">
        <title>Ecogenomics of the Marine Benthic Filamentous Cyanobacterium Adonisia.</title>
        <authorList>
            <person name="Walter J.M."/>
            <person name="Coutinho F.H."/>
            <person name="Leomil L."/>
            <person name="Hargreaves P.I."/>
            <person name="Campeao M.E."/>
            <person name="Vieira V.V."/>
            <person name="Silva B.S."/>
            <person name="Fistarol G.O."/>
            <person name="Salomon P.S."/>
            <person name="Sawabe T."/>
            <person name="Mino S."/>
            <person name="Hosokawa M."/>
            <person name="Miyashita H."/>
            <person name="Maruyama F."/>
            <person name="van Verk M.C."/>
            <person name="Dutilh B.E."/>
            <person name="Thompson C.C."/>
            <person name="Thompson F.L."/>
        </authorList>
    </citation>
    <scope>NUCLEOTIDE SEQUENCE [LARGE SCALE GENOMIC DNA]</scope>
    <source>
        <strain evidence="9 10">CCMR0082</strain>
    </source>
</reference>
<dbReference type="CDD" id="cd06423">
    <property type="entry name" value="CESA_like"/>
    <property type="match status" value="1"/>
</dbReference>
<accession>A0A6M0SFJ6</accession>
<comment type="subcellular location">
    <subcellularLocation>
        <location evidence="1">Membrane</location>
        <topology evidence="1">Multi-pass membrane protein</topology>
    </subcellularLocation>
</comment>
<evidence type="ECO:0000313" key="10">
    <source>
        <dbReference type="Proteomes" id="UP000473574"/>
    </source>
</evidence>
<dbReference type="Gene3D" id="3.90.550.10">
    <property type="entry name" value="Spore Coat Polysaccharide Biosynthesis Protein SpsA, Chain A"/>
    <property type="match status" value="1"/>
</dbReference>
<proteinExistence type="predicted"/>
<dbReference type="PANTHER" id="PTHR43867">
    <property type="entry name" value="CELLULOSE SYNTHASE CATALYTIC SUBUNIT A [UDP-FORMING]"/>
    <property type="match status" value="1"/>
</dbReference>
<sequence>MQTKNKKCDRTNAGLSVFNLSDRWQTASKLIFINVLLIGLPTIICYYSLQLGGISLTWLHFSLVALYLSSAVMLIAESTAAVSRRFASQSRFSPSQPNSFKRRLKKSLGVQGAELPEGQPLPRCSFIVAAYLPNEQTIILETIDHLLNRIHQPEAGLEVILAYNTPVVLPIEQTLVRLARKYPNFRPYRVEGSHSKAENINAALNIVTGEITCILDADHHPAPDCFERAGRWIANGYDVVQGRNMIRNRSENLLTRLVAVEFESIYGVSHSAKSLMVDTALFGGSNGYWRTSVLQQVRFNPTMLTEDIDASIRTLLHGYRIVHDRSITVTELAPNHISAFWSQRKRWSQGWLEVSLRYQKRFWKSPQLTFGQKLIWTHLLYYRELFPILSVQILPIVFSSWLLTGTINFTDNAFLLSATVITFLSSVYKLLVTAKIGYHHYPRYYFLQYALLTPVYSLLKNMIAVVALYDHLHGKTEWVVTPREATPAVANLEKVYGLPETARL</sequence>
<dbReference type="EMBL" id="QZCE01000002">
    <property type="protein sequence ID" value="NEZ67279.1"/>
    <property type="molecule type" value="Genomic_DNA"/>
</dbReference>
<feature type="transmembrane region" description="Helical" evidence="7">
    <location>
        <begin position="444"/>
        <end position="469"/>
    </location>
</feature>
<dbReference type="GO" id="GO:0016020">
    <property type="term" value="C:membrane"/>
    <property type="evidence" value="ECO:0007669"/>
    <property type="project" value="UniProtKB-SubCell"/>
</dbReference>
<feature type="transmembrane region" description="Helical" evidence="7">
    <location>
        <begin position="55"/>
        <end position="76"/>
    </location>
</feature>
<evidence type="ECO:0000256" key="4">
    <source>
        <dbReference type="ARBA" id="ARBA00022692"/>
    </source>
</evidence>
<comment type="caution">
    <text evidence="9">The sequence shown here is derived from an EMBL/GenBank/DDBJ whole genome shotgun (WGS) entry which is preliminary data.</text>
</comment>
<feature type="domain" description="Glycosyltransferase 2-like" evidence="8">
    <location>
        <begin position="213"/>
        <end position="403"/>
    </location>
</feature>
<keyword evidence="5 7" id="KW-1133">Transmembrane helix</keyword>
<keyword evidence="6 7" id="KW-0472">Membrane</keyword>
<evidence type="ECO:0000256" key="5">
    <source>
        <dbReference type="ARBA" id="ARBA00022989"/>
    </source>
</evidence>
<dbReference type="GO" id="GO:0016757">
    <property type="term" value="F:glycosyltransferase activity"/>
    <property type="evidence" value="ECO:0007669"/>
    <property type="project" value="UniProtKB-KW"/>
</dbReference>
<evidence type="ECO:0000256" key="7">
    <source>
        <dbReference type="SAM" id="Phobius"/>
    </source>
</evidence>
<dbReference type="PANTHER" id="PTHR43867:SF2">
    <property type="entry name" value="CELLULOSE SYNTHASE CATALYTIC SUBUNIT A [UDP-FORMING]"/>
    <property type="match status" value="1"/>
</dbReference>
<name>A0A6M0SFJ6_9CYAN</name>
<feature type="transmembrane region" description="Helical" evidence="7">
    <location>
        <begin position="413"/>
        <end position="432"/>
    </location>
</feature>
<organism evidence="9 10">
    <name type="scientific">Adonisia turfae CCMR0082</name>
    <dbReference type="NCBI Taxonomy" id="2304604"/>
    <lineage>
        <taxon>Bacteria</taxon>
        <taxon>Bacillati</taxon>
        <taxon>Cyanobacteriota</taxon>
        <taxon>Adonisia</taxon>
        <taxon>Adonisia turfae</taxon>
    </lineage>
</organism>
<keyword evidence="3 9" id="KW-0808">Transferase</keyword>
<dbReference type="InterPro" id="IPR029044">
    <property type="entry name" value="Nucleotide-diphossugar_trans"/>
</dbReference>
<dbReference type="AlphaFoldDB" id="A0A6M0SFJ6"/>
<dbReference type="InterPro" id="IPR001173">
    <property type="entry name" value="Glyco_trans_2-like"/>
</dbReference>
<gene>
    <name evidence="9" type="ORF">D0962_31750</name>
</gene>
<evidence type="ECO:0000256" key="2">
    <source>
        <dbReference type="ARBA" id="ARBA00022676"/>
    </source>
</evidence>
<feature type="transmembrane region" description="Helical" evidence="7">
    <location>
        <begin position="30"/>
        <end position="49"/>
    </location>
</feature>
<dbReference type="RefSeq" id="WP_163670218.1">
    <property type="nucleotide sequence ID" value="NZ_QZCE01000002.1"/>
</dbReference>
<evidence type="ECO:0000313" key="9">
    <source>
        <dbReference type="EMBL" id="NEZ67279.1"/>
    </source>
</evidence>
<evidence type="ECO:0000256" key="3">
    <source>
        <dbReference type="ARBA" id="ARBA00022679"/>
    </source>
</evidence>
<dbReference type="Proteomes" id="UP000473574">
    <property type="component" value="Unassembled WGS sequence"/>
</dbReference>
<keyword evidence="4 7" id="KW-0812">Transmembrane</keyword>
<dbReference type="Pfam" id="PF13632">
    <property type="entry name" value="Glyco_trans_2_3"/>
    <property type="match status" value="1"/>
</dbReference>